<organism evidence="2">
    <name type="scientific">marine sediment metagenome</name>
    <dbReference type="NCBI Taxonomy" id="412755"/>
    <lineage>
        <taxon>unclassified sequences</taxon>
        <taxon>metagenomes</taxon>
        <taxon>ecological metagenomes</taxon>
    </lineage>
</organism>
<keyword evidence="1" id="KW-1133">Transmembrane helix</keyword>
<proteinExistence type="predicted"/>
<name>A0A0F9UVB3_9ZZZZ</name>
<keyword evidence="1" id="KW-0472">Membrane</keyword>
<gene>
    <name evidence="2" type="ORF">LCGC14_0484890</name>
</gene>
<dbReference type="EMBL" id="LAZR01000534">
    <property type="protein sequence ID" value="KKN65101.1"/>
    <property type="molecule type" value="Genomic_DNA"/>
</dbReference>
<keyword evidence="1" id="KW-0812">Transmembrane</keyword>
<feature type="transmembrane region" description="Helical" evidence="1">
    <location>
        <begin position="1418"/>
        <end position="1451"/>
    </location>
</feature>
<evidence type="ECO:0000313" key="2">
    <source>
        <dbReference type="EMBL" id="KKN65101.1"/>
    </source>
</evidence>
<protein>
    <submittedName>
        <fullName evidence="2">Uncharacterized protein</fullName>
    </submittedName>
</protein>
<reference evidence="2" key="1">
    <citation type="journal article" date="2015" name="Nature">
        <title>Complex archaea that bridge the gap between prokaryotes and eukaryotes.</title>
        <authorList>
            <person name="Spang A."/>
            <person name="Saw J.H."/>
            <person name="Jorgensen S.L."/>
            <person name="Zaremba-Niedzwiedzka K."/>
            <person name="Martijn J."/>
            <person name="Lind A.E."/>
            <person name="van Eijk R."/>
            <person name="Schleper C."/>
            <person name="Guy L."/>
            <person name="Ettema T.J."/>
        </authorList>
    </citation>
    <scope>NUCLEOTIDE SEQUENCE</scope>
</reference>
<feature type="transmembrane region" description="Helical" evidence="1">
    <location>
        <begin position="1392"/>
        <end position="1412"/>
    </location>
</feature>
<evidence type="ECO:0000256" key="1">
    <source>
        <dbReference type="SAM" id="Phobius"/>
    </source>
</evidence>
<comment type="caution">
    <text evidence="2">The sequence shown here is derived from an EMBL/GenBank/DDBJ whole genome shotgun (WGS) entry which is preliminary data.</text>
</comment>
<accession>A0A0F9UVB3</accession>
<sequence>MSKFRKVAVLSLLLTFLLLVSVSSVSALLENVTRAHGVTLSGTVSNGNYVGVKIELNNDTLTFVAIIKKDTGTATNGLIINTTSTPVVIANATYNASGVAVFDVPVTLVKGEAYCLVSHSQGASHDRSFAASGNLPVDSTDFNWTNGCDGTTVASIIDGDSFFHAIEAATIQIEGPDPGNVQPTIEFINLTSGNGGGENSAPRETNDSTPTFVINTDVDANCRLSVANQNYTNMGGSRDFSGGDGTKNHTGTLIAADLLGIGNGSNVFFGCVNIADTGNQSAISTSGAVVVDVLGWPQVNLSIAAGTFNGMPINASGNYSHPNGFGEGSSSFRWFVNDLVVHNGVSTDISIPRILLPGNFTTGDLVIYEYNATDVKTVRNITNSSQVTIQSTIPQFSLVAVNATVNTTTGRDVNWSTTITTPTDLSFCWFTHNDSGSFVNETVRPCNTPEVFNQTITVTASVLSKVCGFFGANSTGNENNQSPQSCFIVADLNSPQFSASSNNASTTTLNDVVQFRVNITDDISLATWTFGVNLTGTFVNDTTTSISGQTAINLTINKTSRVSNTNVCGRFYFNDSFGNENQSETCYTDPSGNVTTILYNNFNYSIIADSRGVGANTTHTCAIDDSSAINCFNRIGVNILNFNLEPAGVERDFDMNTSHFFAGYTGFISSFREAGTLITNFSVPTDTGGIGFNGSHFLYATDSVDTVFRLFDIPGTIIRNSTSWAGSVGDPGGIGWDSSRQQWMMIDKSTELVLFFDTKLNITGESFDISTVGAISFEDITHVTIQEQEIYYMQGTTAGGSRIWEFSGPPPLNFTTVVNNATATTTTGDSVNWTVTIGSTTELSFCWFTHNDSGTFTNLTVESCTTPHLMNENITISASEASQVCGFFGANTTTNIHTQTANSCFIVDDASSPVSSAVSNNASLVVPNSVVQFRINLSDPTLSTWTFGFNITGSFSNDSTVSVSEVAVNITVNKTNDKSNINVCGRFYFNDSFGNEGQAETCYTEFSTVNITAFNGLDNTTIQTITTNLDGTVLSTTTGRVKYQRPEGNFSLSVSSTGFSDLNTTINVSTTNIAFNVSLFPFPNSISIKIFKESDGLLISFQPVEVELLGTFQDQNFSTTTGIMFLGNLSADNYRLDISSTGFTTRSYFVALAANTHRNLDARLLNISLANVEEKTFTVQDQSGRLLEDTVITVAKRFNASFLPVAQKTTDISGQAVFTLDSTVIYEFTLTQTGFTTRQFQLTPSQASYTIVLQQLGQTNFTVIADRVTYATTPPSGILQPNIQGFTFSTSSPEGSIEFFSLNVSVGNGTTAIHNFTNISSSPTGGTITLLLNLTSQEGETVTGNYIIKTSDFNTVFFNSTWYVATNITPGNFSAVSIAERFGGEFSPAVKGLIVTGGATVAAITVGVYAGALGGGLAGVAMIGAFAALGFISVLTSGIIFLVAAAMYLFLGRRGAE</sequence>